<dbReference type="Gene3D" id="3.40.5.10">
    <property type="entry name" value="Ribosomal protein L9, N-terminal domain"/>
    <property type="match status" value="1"/>
</dbReference>
<dbReference type="InterPro" id="IPR009027">
    <property type="entry name" value="Ribosomal_bL9/RNase_H1_N"/>
</dbReference>
<comment type="caution">
    <text evidence="10">The sequence shown here is derived from an EMBL/GenBank/DDBJ whole genome shotgun (WGS) entry which is preliminary data.</text>
</comment>
<dbReference type="Proteomes" id="UP000319731">
    <property type="component" value="Unassembled WGS sequence"/>
</dbReference>
<comment type="similarity">
    <text evidence="1">Belongs to the bacterial ribosomal protein bL9 family.</text>
</comment>
<feature type="region of interest" description="Disordered" evidence="7">
    <location>
        <begin position="105"/>
        <end position="132"/>
    </location>
</feature>
<dbReference type="GO" id="GO:0006412">
    <property type="term" value="P:translation"/>
    <property type="evidence" value="ECO:0007669"/>
    <property type="project" value="InterPro"/>
</dbReference>
<dbReference type="InterPro" id="IPR020070">
    <property type="entry name" value="Ribosomal_bL9_N"/>
</dbReference>
<protein>
    <recommendedName>
        <fullName evidence="6">50S ribosomal protein L9, chloroplastic</fullName>
    </recommendedName>
</protein>
<dbReference type="GO" id="GO:0019843">
    <property type="term" value="F:rRNA binding"/>
    <property type="evidence" value="ECO:0007669"/>
    <property type="project" value="UniProtKB-KW"/>
</dbReference>
<evidence type="ECO:0000256" key="6">
    <source>
        <dbReference type="ARBA" id="ARBA00035427"/>
    </source>
</evidence>
<evidence type="ECO:0000256" key="4">
    <source>
        <dbReference type="ARBA" id="ARBA00022980"/>
    </source>
</evidence>
<dbReference type="Pfam" id="PF01281">
    <property type="entry name" value="Ribosomal_L9_N"/>
    <property type="match status" value="1"/>
</dbReference>
<evidence type="ECO:0000256" key="5">
    <source>
        <dbReference type="ARBA" id="ARBA00023274"/>
    </source>
</evidence>
<dbReference type="Gene3D" id="3.10.430.100">
    <property type="entry name" value="Ribosomal protein L9, C-terminal domain"/>
    <property type="match status" value="1"/>
</dbReference>
<evidence type="ECO:0000313" key="10">
    <source>
        <dbReference type="EMBL" id="TPX37043.1"/>
    </source>
</evidence>
<dbReference type="GO" id="GO:0005840">
    <property type="term" value="C:ribosome"/>
    <property type="evidence" value="ECO:0007669"/>
    <property type="project" value="UniProtKB-KW"/>
</dbReference>
<evidence type="ECO:0000256" key="1">
    <source>
        <dbReference type="ARBA" id="ARBA00010605"/>
    </source>
</evidence>
<evidence type="ECO:0000256" key="2">
    <source>
        <dbReference type="ARBA" id="ARBA00022730"/>
    </source>
</evidence>
<keyword evidence="5" id="KW-0687">Ribonucleoprotein</keyword>
<sequence>MFPAGRIVLRAASGAIYQSRRCKFQKPDTHVYLLQSVATLGEKGDIVQVGLGHARNYLIPFKLAYYVPRLRDKPLLPTNWKPKAVVQTATEQITPAVWTDPIITQQQPTQQQQDDGSIQDRPGRRPMATPSQPSAADILIGALNQRESLDLTVTFKRVRISANESKIYGSVTADDVATELGNILGVTVVPSLVDGERIKSVGAHQMMLKLPTPIPIQVAVVDDE</sequence>
<evidence type="ECO:0000256" key="7">
    <source>
        <dbReference type="SAM" id="MobiDB-lite"/>
    </source>
</evidence>
<feature type="domain" description="Ribosomal protein L9" evidence="8">
    <location>
        <begin position="31"/>
        <end position="67"/>
    </location>
</feature>
<dbReference type="InterPro" id="IPR036791">
    <property type="entry name" value="Ribosomal_bL9_C_sf"/>
</dbReference>
<evidence type="ECO:0000259" key="8">
    <source>
        <dbReference type="Pfam" id="PF01281"/>
    </source>
</evidence>
<name>A0A507CHI4_9FUNG</name>
<reference evidence="10 11" key="1">
    <citation type="journal article" date="2019" name="Sci. Rep.">
        <title>Comparative genomics of chytrid fungi reveal insights into the obligate biotrophic and pathogenic lifestyle of Synchytrium endobioticum.</title>
        <authorList>
            <person name="van de Vossenberg B.T.L.H."/>
            <person name="Warris S."/>
            <person name="Nguyen H.D.T."/>
            <person name="van Gent-Pelzer M.P.E."/>
            <person name="Joly D.L."/>
            <person name="van de Geest H.C."/>
            <person name="Bonants P.J.M."/>
            <person name="Smith D.S."/>
            <person name="Levesque C.A."/>
            <person name="van der Lee T.A.J."/>
        </authorList>
    </citation>
    <scope>NUCLEOTIDE SEQUENCE [LARGE SCALE GENOMIC DNA]</scope>
    <source>
        <strain evidence="10 11">JEL517</strain>
    </source>
</reference>
<evidence type="ECO:0000259" key="9">
    <source>
        <dbReference type="Pfam" id="PF03948"/>
    </source>
</evidence>
<dbReference type="PANTHER" id="PTHR21368">
    <property type="entry name" value="50S RIBOSOMAL PROTEIN L9"/>
    <property type="match status" value="1"/>
</dbReference>
<dbReference type="EMBL" id="QEAO01000003">
    <property type="protein sequence ID" value="TPX37043.1"/>
    <property type="molecule type" value="Genomic_DNA"/>
</dbReference>
<keyword evidence="4" id="KW-0689">Ribosomal protein</keyword>
<keyword evidence="11" id="KW-1185">Reference proteome</keyword>
<dbReference type="Pfam" id="PF03948">
    <property type="entry name" value="Ribosomal_L9_C"/>
    <property type="match status" value="1"/>
</dbReference>
<feature type="compositionally biased region" description="Low complexity" evidence="7">
    <location>
        <begin position="105"/>
        <end position="115"/>
    </location>
</feature>
<organism evidence="10 11">
    <name type="scientific">Synchytrium microbalum</name>
    <dbReference type="NCBI Taxonomy" id="1806994"/>
    <lineage>
        <taxon>Eukaryota</taxon>
        <taxon>Fungi</taxon>
        <taxon>Fungi incertae sedis</taxon>
        <taxon>Chytridiomycota</taxon>
        <taxon>Chytridiomycota incertae sedis</taxon>
        <taxon>Chytridiomycetes</taxon>
        <taxon>Synchytriales</taxon>
        <taxon>Synchytriaceae</taxon>
        <taxon>Synchytrium</taxon>
    </lineage>
</organism>
<dbReference type="SUPFAM" id="SSF55653">
    <property type="entry name" value="Ribosomal protein L9 C-domain"/>
    <property type="match status" value="1"/>
</dbReference>
<dbReference type="RefSeq" id="XP_031027113.1">
    <property type="nucleotide sequence ID" value="XM_031166769.1"/>
</dbReference>
<proteinExistence type="inferred from homology"/>
<feature type="domain" description="Large ribosomal subunit protein bL9 C-terminal" evidence="9">
    <location>
        <begin position="145"/>
        <end position="220"/>
    </location>
</feature>
<evidence type="ECO:0000313" key="11">
    <source>
        <dbReference type="Proteomes" id="UP000319731"/>
    </source>
</evidence>
<keyword evidence="2" id="KW-0699">rRNA-binding</keyword>
<accession>A0A507CHI4</accession>
<dbReference type="GO" id="GO:1990904">
    <property type="term" value="C:ribonucleoprotein complex"/>
    <property type="evidence" value="ECO:0007669"/>
    <property type="project" value="UniProtKB-KW"/>
</dbReference>
<gene>
    <name evidence="10" type="ORF">SmJEL517_g00841</name>
</gene>
<dbReference type="InterPro" id="IPR036935">
    <property type="entry name" value="Ribosomal_bL9_N_sf"/>
</dbReference>
<dbReference type="AlphaFoldDB" id="A0A507CHI4"/>
<dbReference type="GO" id="GO:0003735">
    <property type="term" value="F:structural constituent of ribosome"/>
    <property type="evidence" value="ECO:0007669"/>
    <property type="project" value="InterPro"/>
</dbReference>
<evidence type="ECO:0000256" key="3">
    <source>
        <dbReference type="ARBA" id="ARBA00022884"/>
    </source>
</evidence>
<dbReference type="SUPFAM" id="SSF55658">
    <property type="entry name" value="L9 N-domain-like"/>
    <property type="match status" value="1"/>
</dbReference>
<dbReference type="InterPro" id="IPR020069">
    <property type="entry name" value="Ribosomal_bL9_C"/>
</dbReference>
<keyword evidence="3" id="KW-0694">RNA-binding</keyword>
<dbReference type="OrthoDB" id="5555409at2759"/>
<dbReference type="InterPro" id="IPR000244">
    <property type="entry name" value="Ribosomal_bL9"/>
</dbReference>
<dbReference type="GeneID" id="42002066"/>